<evidence type="ECO:0000256" key="7">
    <source>
        <dbReference type="PROSITE-ProRule" id="PRU01360"/>
    </source>
</evidence>
<feature type="chain" id="PRO_5019399547" evidence="8">
    <location>
        <begin position="23"/>
        <end position="1011"/>
    </location>
</feature>
<evidence type="ECO:0000256" key="1">
    <source>
        <dbReference type="ARBA" id="ARBA00004571"/>
    </source>
</evidence>
<dbReference type="InterPro" id="IPR036942">
    <property type="entry name" value="Beta-barrel_TonB_sf"/>
</dbReference>
<dbReference type="EMBL" id="CP034549">
    <property type="protein sequence ID" value="AZQ45009.1"/>
    <property type="molecule type" value="Genomic_DNA"/>
</dbReference>
<dbReference type="NCBIfam" id="TIGR04057">
    <property type="entry name" value="SusC_RagA_signa"/>
    <property type="match status" value="1"/>
</dbReference>
<dbReference type="SUPFAM" id="SSF56935">
    <property type="entry name" value="Porins"/>
    <property type="match status" value="1"/>
</dbReference>
<dbReference type="InterPro" id="IPR039426">
    <property type="entry name" value="TonB-dep_rcpt-like"/>
</dbReference>
<keyword evidence="4 7" id="KW-0812">Transmembrane</keyword>
<dbReference type="GO" id="GO:0009279">
    <property type="term" value="C:cell outer membrane"/>
    <property type="evidence" value="ECO:0007669"/>
    <property type="project" value="UniProtKB-SubCell"/>
</dbReference>
<evidence type="ECO:0000259" key="9">
    <source>
        <dbReference type="Pfam" id="PF07715"/>
    </source>
</evidence>
<keyword evidence="11" id="KW-1185">Reference proteome</keyword>
<dbReference type="InterPro" id="IPR012910">
    <property type="entry name" value="Plug_dom"/>
</dbReference>
<keyword evidence="3 7" id="KW-1134">Transmembrane beta strand</keyword>
<dbReference type="Gene3D" id="2.40.170.20">
    <property type="entry name" value="TonB-dependent receptor, beta-barrel domain"/>
    <property type="match status" value="1"/>
</dbReference>
<dbReference type="FunFam" id="2.60.40.1120:FF:000003">
    <property type="entry name" value="Outer membrane protein Omp121"/>
    <property type="match status" value="1"/>
</dbReference>
<dbReference type="Gene3D" id="2.60.40.1120">
    <property type="entry name" value="Carboxypeptidase-like, regulatory domain"/>
    <property type="match status" value="1"/>
</dbReference>
<evidence type="ECO:0000256" key="3">
    <source>
        <dbReference type="ARBA" id="ARBA00022452"/>
    </source>
</evidence>
<comment type="similarity">
    <text evidence="7">Belongs to the TonB-dependent receptor family.</text>
</comment>
<protein>
    <submittedName>
        <fullName evidence="10">SusC/RagA family TonB-linked outer membrane protein</fullName>
    </submittedName>
</protein>
<keyword evidence="2 7" id="KW-0813">Transport</keyword>
<dbReference type="Pfam" id="PF07715">
    <property type="entry name" value="Plug"/>
    <property type="match status" value="1"/>
</dbReference>
<keyword evidence="5 7" id="KW-0472">Membrane</keyword>
<evidence type="ECO:0000256" key="4">
    <source>
        <dbReference type="ARBA" id="ARBA00022692"/>
    </source>
</evidence>
<evidence type="ECO:0000313" key="10">
    <source>
        <dbReference type="EMBL" id="AZQ45009.1"/>
    </source>
</evidence>
<dbReference type="SUPFAM" id="SSF49464">
    <property type="entry name" value="Carboxypeptidase regulatory domain-like"/>
    <property type="match status" value="1"/>
</dbReference>
<evidence type="ECO:0000256" key="5">
    <source>
        <dbReference type="ARBA" id="ARBA00023136"/>
    </source>
</evidence>
<dbReference type="PROSITE" id="PS52016">
    <property type="entry name" value="TONB_DEPENDENT_REC_3"/>
    <property type="match status" value="1"/>
</dbReference>
<keyword evidence="6 7" id="KW-0998">Cell outer membrane</keyword>
<organism evidence="10 11">
    <name type="scientific">Nonlabens ponticola</name>
    <dbReference type="NCBI Taxonomy" id="2496866"/>
    <lineage>
        <taxon>Bacteria</taxon>
        <taxon>Pseudomonadati</taxon>
        <taxon>Bacteroidota</taxon>
        <taxon>Flavobacteriia</taxon>
        <taxon>Flavobacteriales</taxon>
        <taxon>Flavobacteriaceae</taxon>
        <taxon>Nonlabens</taxon>
    </lineage>
</organism>
<evidence type="ECO:0000313" key="11">
    <source>
        <dbReference type="Proteomes" id="UP000279600"/>
    </source>
</evidence>
<evidence type="ECO:0000256" key="6">
    <source>
        <dbReference type="ARBA" id="ARBA00023237"/>
    </source>
</evidence>
<dbReference type="AlphaFoldDB" id="A0A3S9N0U0"/>
<sequence length="1011" mass="110404">MKTKLNGILTLFLVLVVQVAFAQQTVTGKVIDASGEPILGATVLVRGSSNATTTDFDGNYSIQANATDVLSFSFSGYDSKNVTVGNQTTINVTLSASLEAVVVTGYRTTTAPRSNVASTTISAEKIENRPNASFVQTLSGQVAGLNITTGSGQPGANSLVQIRGVNSINGNTEPLFIIDGAPVDEDNFRSLNPQDIASISVLKDAGATAIYGNRGANGVIIIKTKAGGFEQPLSIRTSSILSYTTLPDNDYNLYDAAGYLRLEREFGVGRGAGRATGGVPLTDAEIDAAESTDWLDVFFRTGVTKNNTVSLSSGGKKTTQYTSLGYFEQDGILVQSSLQRFNFRNNMTGRSENDKFNYASNFTANYSTNDEPNSIGSGAVNRNYLLGANSSLPYLLVSDYTPGEGGSLAPLLRNAPLFLLDRLETYTRKEEEIKLIGSFTASWEFAKNLTARSVSGADYQNVILTRSEGPTSFNSVFFAETGEDLPGTQDQQTTRQFTFNQTTSLNYNNTWGKHSLDVGLFTEYFKAHLRTFGFRQQGLDPRTFSPGDGSGFVGFDRGLGLYDDIANANILNAGLFSYFGSADYDYDSKYGLGLAYRRDASYRFAQSNRYATFYSISGRWNIGKEDFMDDSVFDALKLRASYGTSGNQRITGPGYFSGNNLTRDLYATAPTYGGQQALTLFTPGGIAGVIANPFLEWETVAQANVGIDFEIFDSRLRGSIDGYIKKTESLFQNTPTSALVGTFGLSANTGSLYNRGFDFELYYDVIRGQENGDFELDVFVNGNFNKTELEDIPSEAGFIPGIGQNGGRLFEYYAVRQVGVNPANGELLFLDADGNLTESPNVESDRVFLDKNIIPEFQGGFGLNASFKGFYVQSQFNYVVGVDRFDGDLAGFQDEDDIGQFNLSRDLERAWTPDNRITDIPSLNATNLNLDNTDRYLREADYLRMRFLSLGYNFQPQMLEKAGLNSLNIFVNAENLVTFTKWRGFDVEARDNGSRGYPTPKIISLGVEIGI</sequence>
<dbReference type="KEGG" id="noj:EJ995_12505"/>
<dbReference type="InterPro" id="IPR008969">
    <property type="entry name" value="CarboxyPept-like_regulatory"/>
</dbReference>
<gene>
    <name evidence="10" type="ORF">EJ995_12505</name>
</gene>
<proteinExistence type="inferred from homology"/>
<accession>A0A3S9N0U0</accession>
<dbReference type="OrthoDB" id="9768177at2"/>
<feature type="signal peptide" evidence="8">
    <location>
        <begin position="1"/>
        <end position="22"/>
    </location>
</feature>
<evidence type="ECO:0000256" key="8">
    <source>
        <dbReference type="SAM" id="SignalP"/>
    </source>
</evidence>
<dbReference type="Pfam" id="PF13715">
    <property type="entry name" value="CarbopepD_reg_2"/>
    <property type="match status" value="1"/>
</dbReference>
<dbReference type="NCBIfam" id="TIGR04056">
    <property type="entry name" value="OMP_RagA_SusC"/>
    <property type="match status" value="1"/>
</dbReference>
<dbReference type="Gene3D" id="2.170.130.10">
    <property type="entry name" value="TonB-dependent receptor, plug domain"/>
    <property type="match status" value="1"/>
</dbReference>
<feature type="domain" description="TonB-dependent receptor plug" evidence="9">
    <location>
        <begin position="116"/>
        <end position="219"/>
    </location>
</feature>
<name>A0A3S9N0U0_9FLAO</name>
<dbReference type="InterPro" id="IPR037066">
    <property type="entry name" value="Plug_dom_sf"/>
</dbReference>
<dbReference type="Proteomes" id="UP000279600">
    <property type="component" value="Chromosome"/>
</dbReference>
<dbReference type="RefSeq" id="WP_126448718.1">
    <property type="nucleotide sequence ID" value="NZ_CP034549.1"/>
</dbReference>
<reference evidence="10 11" key="1">
    <citation type="submission" date="2018-12" db="EMBL/GenBank/DDBJ databases">
        <title>Complete genome of Nonlabens sp. MJ115.</title>
        <authorList>
            <person name="Choi H.S."/>
            <person name="Jung J."/>
        </authorList>
    </citation>
    <scope>NUCLEOTIDE SEQUENCE [LARGE SCALE GENOMIC DNA]</scope>
    <source>
        <strain evidence="10 11">MJ115</strain>
    </source>
</reference>
<dbReference type="InterPro" id="IPR023996">
    <property type="entry name" value="TonB-dep_OMP_SusC/RagA"/>
</dbReference>
<keyword evidence="8" id="KW-0732">Signal</keyword>
<evidence type="ECO:0000256" key="2">
    <source>
        <dbReference type="ARBA" id="ARBA00022448"/>
    </source>
</evidence>
<dbReference type="InterPro" id="IPR023997">
    <property type="entry name" value="TonB-dep_OMP_SusC/RagA_CS"/>
</dbReference>
<comment type="subcellular location">
    <subcellularLocation>
        <location evidence="1 7">Cell outer membrane</location>
        <topology evidence="1 7">Multi-pass membrane protein</topology>
    </subcellularLocation>
</comment>